<reference evidence="1" key="1">
    <citation type="submission" date="2022-11" db="EMBL/GenBank/DDBJ databases">
        <title>WGS of Natronobacillus azotifigens 24KS-1, an anaerobic diazotrophic haloalkaliphile from soda-rich habitats.</title>
        <authorList>
            <person name="Sorokin D.Y."/>
            <person name="Merkel A.Y."/>
        </authorList>
    </citation>
    <scope>NUCLEOTIDE SEQUENCE</scope>
    <source>
        <strain evidence="1">24KS-1</strain>
    </source>
</reference>
<evidence type="ECO:0000313" key="2">
    <source>
        <dbReference type="Proteomes" id="UP001084197"/>
    </source>
</evidence>
<dbReference type="EMBL" id="JAPRAT010000013">
    <property type="protein sequence ID" value="MCZ0703168.1"/>
    <property type="molecule type" value="Genomic_DNA"/>
</dbReference>
<comment type="caution">
    <text evidence="1">The sequence shown here is derived from an EMBL/GenBank/DDBJ whole genome shotgun (WGS) entry which is preliminary data.</text>
</comment>
<keyword evidence="2" id="KW-1185">Reference proteome</keyword>
<name>A0A9J6RBV4_9BACI</name>
<dbReference type="RefSeq" id="WP_268779938.1">
    <property type="nucleotide sequence ID" value="NZ_JAPRAT010000013.1"/>
</dbReference>
<dbReference type="Gene3D" id="3.20.20.80">
    <property type="entry name" value="Glycosidases"/>
    <property type="match status" value="1"/>
</dbReference>
<proteinExistence type="predicted"/>
<sequence length="435" mass="50287">MKQVKAHLPRKLTITMWDFSWYTMTMPGEPYSNLEQCFKEAVERGYNTIRICAMPFLLFTEEGPRKEPLAFANLGEVGVRTRWYNCKGGAEFDGHQHLLNLFTYAKKYNCYLILSSWEYQQSPSFLKTPALFNELLAIPPKDRFMTLAKSMDQLIQFIKQEGLDDRIAYVELHNEIEFGLLSQVAIEAGIDSGDAGKLIQYTKPFVEEALDFLQKQHAELLITGCFTLSQPYSKVFLPENQQVGHFHMYINGVLIQLLNETGLTNSDSEFPNALVKSMLRDDAPSFEAYQLPEGEEWRLFENPVGLKLLYLHDWCDPVKWDLYLYEHYGLYKQAMLQKVNDRFKDISEWASGHDLPIVIGEGYVGYTPLLAQFEEGPVGKDIAEYCVKKGMELDFWGMVLCSNCAPHHPFWSDISWQKKWNQFILGACHHPNYVE</sequence>
<dbReference type="AlphaFoldDB" id="A0A9J6RBV4"/>
<protein>
    <recommendedName>
        <fullName evidence="3">Sugar-binding cellulase-like protein</fullName>
    </recommendedName>
</protein>
<dbReference type="InterPro" id="IPR017853">
    <property type="entry name" value="GH"/>
</dbReference>
<dbReference type="InterPro" id="IPR024778">
    <property type="entry name" value="Put_cellulase"/>
</dbReference>
<evidence type="ECO:0000313" key="1">
    <source>
        <dbReference type="EMBL" id="MCZ0703168.1"/>
    </source>
</evidence>
<gene>
    <name evidence="1" type="ORF">OWO01_08085</name>
</gene>
<dbReference type="Proteomes" id="UP001084197">
    <property type="component" value="Unassembled WGS sequence"/>
</dbReference>
<evidence type="ECO:0008006" key="3">
    <source>
        <dbReference type="Google" id="ProtNLM"/>
    </source>
</evidence>
<accession>A0A9J6RBV4</accession>
<dbReference type="Pfam" id="PF12876">
    <property type="entry name" value="Cellulase-like"/>
    <property type="match status" value="1"/>
</dbReference>
<dbReference type="SUPFAM" id="SSF51445">
    <property type="entry name" value="(Trans)glycosidases"/>
    <property type="match status" value="1"/>
</dbReference>
<organism evidence="1 2">
    <name type="scientific">Natronobacillus azotifigens</name>
    <dbReference type="NCBI Taxonomy" id="472978"/>
    <lineage>
        <taxon>Bacteria</taxon>
        <taxon>Bacillati</taxon>
        <taxon>Bacillota</taxon>
        <taxon>Bacilli</taxon>
        <taxon>Bacillales</taxon>
        <taxon>Bacillaceae</taxon>
        <taxon>Natronobacillus</taxon>
    </lineage>
</organism>